<dbReference type="EMBL" id="MHOP01000023">
    <property type="protein sequence ID" value="OGZ65400.1"/>
    <property type="molecule type" value="Genomic_DNA"/>
</dbReference>
<protein>
    <recommendedName>
        <fullName evidence="1">Methyltransferase FkbM domain-containing protein</fullName>
    </recommendedName>
</protein>
<dbReference type="InterPro" id="IPR029063">
    <property type="entry name" value="SAM-dependent_MTases_sf"/>
</dbReference>
<name>A0A1G2HT51_9BACT</name>
<proteinExistence type="predicted"/>
<organism evidence="2 3">
    <name type="scientific">Candidatus Staskawiczbacteria bacterium RIFCSPHIGHO2_01_FULL_41_41</name>
    <dbReference type="NCBI Taxonomy" id="1802203"/>
    <lineage>
        <taxon>Bacteria</taxon>
        <taxon>Candidatus Staskawicziibacteriota</taxon>
    </lineage>
</organism>
<comment type="caution">
    <text evidence="2">The sequence shown here is derived from an EMBL/GenBank/DDBJ whole genome shotgun (WGS) entry which is preliminary data.</text>
</comment>
<evidence type="ECO:0000313" key="2">
    <source>
        <dbReference type="EMBL" id="OGZ65400.1"/>
    </source>
</evidence>
<reference evidence="2 3" key="1">
    <citation type="journal article" date="2016" name="Nat. Commun.">
        <title>Thousands of microbial genomes shed light on interconnected biogeochemical processes in an aquifer system.</title>
        <authorList>
            <person name="Anantharaman K."/>
            <person name="Brown C.T."/>
            <person name="Hug L.A."/>
            <person name="Sharon I."/>
            <person name="Castelle C.J."/>
            <person name="Probst A.J."/>
            <person name="Thomas B.C."/>
            <person name="Singh A."/>
            <person name="Wilkins M.J."/>
            <person name="Karaoz U."/>
            <person name="Brodie E.L."/>
            <person name="Williams K.H."/>
            <person name="Hubbard S.S."/>
            <person name="Banfield J.F."/>
        </authorList>
    </citation>
    <scope>NUCLEOTIDE SEQUENCE [LARGE SCALE GENOMIC DNA]</scope>
</reference>
<dbReference type="Pfam" id="PF05050">
    <property type="entry name" value="Methyltransf_21"/>
    <property type="match status" value="1"/>
</dbReference>
<dbReference type="SUPFAM" id="SSF53335">
    <property type="entry name" value="S-adenosyl-L-methionine-dependent methyltransferases"/>
    <property type="match status" value="1"/>
</dbReference>
<gene>
    <name evidence="2" type="ORF">A2822_02715</name>
</gene>
<feature type="domain" description="Methyltransferase FkbM" evidence="1">
    <location>
        <begin position="96"/>
        <end position="143"/>
    </location>
</feature>
<dbReference type="AlphaFoldDB" id="A0A1G2HT51"/>
<evidence type="ECO:0000259" key="1">
    <source>
        <dbReference type="Pfam" id="PF05050"/>
    </source>
</evidence>
<accession>A0A1G2HT51</accession>
<dbReference type="Proteomes" id="UP000178774">
    <property type="component" value="Unassembled WGS sequence"/>
</dbReference>
<sequence>MVKSKLTDYSSNVYSQFGEDGITGQIFRVIGVASRICVEIGAWDGFHLSNTANLWTKGWRGILIESRGKRFQQLMANTKPYHCHCIHEHVEPEGEHSLESILEKAGITGDIDLLSIDVDGDDYHIFQGLKKISPRVIICEYNPTVPVHMELVAKQGSYFGASALALANLAKSKGYFLVAVTDVNCFFVRSEYAGKFAGYDTDLTSLFLGNHLVYAITDYSGKYMFSQEPKYGFTRPSLQLFEKGSVFYATFNAQASVLRMRRLAKRLIPDSWVQGARSNGPVNWLHQKIWEVTGKPGSPPHRVKQLVIREYQKKYNVRLLVETGTYLGDMVYAQRKFFDRIVSIELGEKLFAGAKKRFQNNPAVSILHGDSGLVLQKLVSTIKERSIFWLDGHYSGGITVRGKKDSPIFEELATILSNNFGHIILIDDARCFTGHNGYPTLPELRQYILSKNNQYKIEIEDDMIRVVP</sequence>
<evidence type="ECO:0000313" key="3">
    <source>
        <dbReference type="Proteomes" id="UP000178774"/>
    </source>
</evidence>
<dbReference type="InterPro" id="IPR006342">
    <property type="entry name" value="FkbM_mtfrase"/>
</dbReference>